<gene>
    <name evidence="1" type="ORF">DNH61_17280</name>
</gene>
<dbReference type="EMBL" id="QKRB01000051">
    <property type="protein sequence ID" value="PZD94702.1"/>
    <property type="molecule type" value="Genomic_DNA"/>
</dbReference>
<evidence type="ECO:0000313" key="2">
    <source>
        <dbReference type="Proteomes" id="UP000249522"/>
    </source>
</evidence>
<dbReference type="InterPro" id="IPR029058">
    <property type="entry name" value="AB_hydrolase_fold"/>
</dbReference>
<dbReference type="Proteomes" id="UP000249522">
    <property type="component" value="Unassembled WGS sequence"/>
</dbReference>
<organism evidence="1 2">
    <name type="scientific">Paenibacillus sambharensis</name>
    <dbReference type="NCBI Taxonomy" id="1803190"/>
    <lineage>
        <taxon>Bacteria</taxon>
        <taxon>Bacillati</taxon>
        <taxon>Bacillota</taxon>
        <taxon>Bacilli</taxon>
        <taxon>Bacillales</taxon>
        <taxon>Paenibacillaceae</taxon>
        <taxon>Paenibacillus</taxon>
    </lineage>
</organism>
<reference evidence="1 2" key="1">
    <citation type="submission" date="2018-06" db="EMBL/GenBank/DDBJ databases">
        <title>Paenibacillus imtechensis sp. nov.</title>
        <authorList>
            <person name="Pinnaka A.K."/>
            <person name="Singh H."/>
            <person name="Kaur M."/>
        </authorList>
    </citation>
    <scope>NUCLEOTIDE SEQUENCE [LARGE SCALE GENOMIC DNA]</scope>
    <source>
        <strain evidence="1 2">SMB1</strain>
    </source>
</reference>
<name>A0A2W1LI30_9BACL</name>
<dbReference type="AlphaFoldDB" id="A0A2W1LI30"/>
<comment type="caution">
    <text evidence="1">The sequence shown here is derived from an EMBL/GenBank/DDBJ whole genome shotgun (WGS) entry which is preliminary data.</text>
</comment>
<keyword evidence="2" id="KW-1185">Reference proteome</keyword>
<evidence type="ECO:0000313" key="1">
    <source>
        <dbReference type="EMBL" id="PZD94702.1"/>
    </source>
</evidence>
<sequence>MQMTKEQTDHLDIYLLAGVATRPGFFTDCQQILDGLCRSSWEEVRIQVVYPYGDYTRSLLRQIHEVRRDLFRRSKLRRPGGGQAAAEPVRQTSAGRSVLLIGHSGGGVAAYHAGKMLLEEGIVSDCRMVQVGAPKVRIDPALRDKVSYFYAVDSSGRINDPVTRIGSWGGFRTGRYGVPVWDAFRYAPGHIGSIQVVGGHADYFRARPPFIKDQVSNLQRTLGSVWEWMQDFARSPDYSS</sequence>
<evidence type="ECO:0008006" key="3">
    <source>
        <dbReference type="Google" id="ProtNLM"/>
    </source>
</evidence>
<proteinExistence type="predicted"/>
<protein>
    <recommendedName>
        <fullName evidence="3">Fungal lipase-like domain-containing protein</fullName>
    </recommendedName>
</protein>
<dbReference type="OrthoDB" id="2558990at2"/>
<dbReference type="SUPFAM" id="SSF53474">
    <property type="entry name" value="alpha/beta-Hydrolases"/>
    <property type="match status" value="1"/>
</dbReference>
<accession>A0A2W1LI30</accession>